<feature type="region of interest" description="Disordered" evidence="1">
    <location>
        <begin position="145"/>
        <end position="166"/>
    </location>
</feature>
<proteinExistence type="predicted"/>
<keyword evidence="3" id="KW-1185">Reference proteome</keyword>
<dbReference type="AlphaFoldDB" id="A0AAD7IIF6"/>
<sequence length="288" mass="33298">MASKKIPEAYEKNAPRFDDEKPEELLEFLENMERMMALAETPAREKNAFVVRYAYRRPAEEWKRFESYKQVYAKFKKEILSNYPSAKDSERGSMRKLLKSLKNFENEDIAITDTDELMKLAPIPLFLEKLMPRFQEKILDSLETERRGQPAPAATANANANAADEEDKTLTLKQVLNEAKRLAQQRDRDIDFFQRKNSSSRRDMSPGPSDEQIKLSVVNMMDKMESIQVQKLSEMDQNQKKKLNELEQFYKSLPGRVPAKTSVIIAKRLAVTSFLTVLIVELISLAVH</sequence>
<protein>
    <submittedName>
        <fullName evidence="2">Uncharacterized protein</fullName>
    </submittedName>
</protein>
<dbReference type="Proteomes" id="UP001215598">
    <property type="component" value="Unassembled WGS sequence"/>
</dbReference>
<evidence type="ECO:0000256" key="1">
    <source>
        <dbReference type="SAM" id="MobiDB-lite"/>
    </source>
</evidence>
<feature type="compositionally biased region" description="Basic and acidic residues" evidence="1">
    <location>
        <begin position="190"/>
        <end position="204"/>
    </location>
</feature>
<accession>A0AAD7IIF6</accession>
<reference evidence="2" key="1">
    <citation type="submission" date="2023-03" db="EMBL/GenBank/DDBJ databases">
        <title>Massive genome expansion in bonnet fungi (Mycena s.s.) driven by repeated elements and novel gene families across ecological guilds.</title>
        <authorList>
            <consortium name="Lawrence Berkeley National Laboratory"/>
            <person name="Harder C.B."/>
            <person name="Miyauchi S."/>
            <person name="Viragh M."/>
            <person name="Kuo A."/>
            <person name="Thoen E."/>
            <person name="Andreopoulos B."/>
            <person name="Lu D."/>
            <person name="Skrede I."/>
            <person name="Drula E."/>
            <person name="Henrissat B."/>
            <person name="Morin E."/>
            <person name="Kohler A."/>
            <person name="Barry K."/>
            <person name="LaButti K."/>
            <person name="Morin E."/>
            <person name="Salamov A."/>
            <person name="Lipzen A."/>
            <person name="Mereny Z."/>
            <person name="Hegedus B."/>
            <person name="Baldrian P."/>
            <person name="Stursova M."/>
            <person name="Weitz H."/>
            <person name="Taylor A."/>
            <person name="Grigoriev I.V."/>
            <person name="Nagy L.G."/>
            <person name="Martin F."/>
            <person name="Kauserud H."/>
        </authorList>
    </citation>
    <scope>NUCLEOTIDE SEQUENCE</scope>
    <source>
        <strain evidence="2">CBHHK182m</strain>
    </source>
</reference>
<evidence type="ECO:0000313" key="3">
    <source>
        <dbReference type="Proteomes" id="UP001215598"/>
    </source>
</evidence>
<organism evidence="2 3">
    <name type="scientific">Mycena metata</name>
    <dbReference type="NCBI Taxonomy" id="1033252"/>
    <lineage>
        <taxon>Eukaryota</taxon>
        <taxon>Fungi</taxon>
        <taxon>Dikarya</taxon>
        <taxon>Basidiomycota</taxon>
        <taxon>Agaricomycotina</taxon>
        <taxon>Agaricomycetes</taxon>
        <taxon>Agaricomycetidae</taxon>
        <taxon>Agaricales</taxon>
        <taxon>Marasmiineae</taxon>
        <taxon>Mycenaceae</taxon>
        <taxon>Mycena</taxon>
    </lineage>
</organism>
<name>A0AAD7IIF6_9AGAR</name>
<feature type="compositionally biased region" description="Low complexity" evidence="1">
    <location>
        <begin position="150"/>
        <end position="162"/>
    </location>
</feature>
<gene>
    <name evidence="2" type="ORF">B0H16DRAFT_1727520</name>
</gene>
<feature type="region of interest" description="Disordered" evidence="1">
    <location>
        <begin position="190"/>
        <end position="211"/>
    </location>
</feature>
<dbReference type="EMBL" id="JARKIB010000089">
    <property type="protein sequence ID" value="KAJ7743807.1"/>
    <property type="molecule type" value="Genomic_DNA"/>
</dbReference>
<evidence type="ECO:0000313" key="2">
    <source>
        <dbReference type="EMBL" id="KAJ7743807.1"/>
    </source>
</evidence>
<comment type="caution">
    <text evidence="2">The sequence shown here is derived from an EMBL/GenBank/DDBJ whole genome shotgun (WGS) entry which is preliminary data.</text>
</comment>